<evidence type="ECO:0000256" key="3">
    <source>
        <dbReference type="ARBA" id="ARBA00012910"/>
    </source>
</evidence>
<evidence type="ECO:0000256" key="6">
    <source>
        <dbReference type="ARBA" id="ARBA00049877"/>
    </source>
</evidence>
<accession>A0ABQ6F4S5</accession>
<dbReference type="CDD" id="cd07938">
    <property type="entry name" value="DRE_TIM_HMGL"/>
    <property type="match status" value="1"/>
</dbReference>
<dbReference type="PROSITE" id="PS50991">
    <property type="entry name" value="PYR_CT"/>
    <property type="match status" value="1"/>
</dbReference>
<dbReference type="EMBL" id="BSPW01000084">
    <property type="protein sequence ID" value="GLT19860.1"/>
    <property type="molecule type" value="Genomic_DNA"/>
</dbReference>
<evidence type="ECO:0000313" key="8">
    <source>
        <dbReference type="EMBL" id="GLT19860.1"/>
    </source>
</evidence>
<evidence type="ECO:0000256" key="1">
    <source>
        <dbReference type="ARBA" id="ARBA00005143"/>
    </source>
</evidence>
<keyword evidence="4" id="KW-0479">Metal-binding</keyword>
<proteinExistence type="inferred from homology"/>
<organism evidence="8 9">
    <name type="scientific">Vibrio zhanjiangensis</name>
    <dbReference type="NCBI Taxonomy" id="1046128"/>
    <lineage>
        <taxon>Bacteria</taxon>
        <taxon>Pseudomonadati</taxon>
        <taxon>Pseudomonadota</taxon>
        <taxon>Gammaproteobacteria</taxon>
        <taxon>Vibrionales</taxon>
        <taxon>Vibrionaceae</taxon>
        <taxon>Vibrio</taxon>
    </lineage>
</organism>
<evidence type="ECO:0000256" key="5">
    <source>
        <dbReference type="ARBA" id="ARBA00023239"/>
    </source>
</evidence>
<dbReference type="Gene3D" id="3.20.20.70">
    <property type="entry name" value="Aldolase class I"/>
    <property type="match status" value="1"/>
</dbReference>
<dbReference type="PANTHER" id="PTHR42738:SF7">
    <property type="entry name" value="HYDROXYMETHYLGLUTARYL-COA LYASE"/>
    <property type="match status" value="1"/>
</dbReference>
<dbReference type="Pfam" id="PF00682">
    <property type="entry name" value="HMGL-like"/>
    <property type="match status" value="1"/>
</dbReference>
<evidence type="ECO:0000259" key="7">
    <source>
        <dbReference type="PROSITE" id="PS50991"/>
    </source>
</evidence>
<dbReference type="InterPro" id="IPR013785">
    <property type="entry name" value="Aldolase_TIM"/>
</dbReference>
<keyword evidence="5 8" id="KW-0456">Lyase</keyword>
<comment type="catalytic activity">
    <reaction evidence="6">
        <text>(3S)-3-hydroxy-3-methylglutaryl-CoA = acetoacetate + acetyl-CoA</text>
        <dbReference type="Rhea" id="RHEA:24404"/>
        <dbReference type="ChEBI" id="CHEBI:13705"/>
        <dbReference type="ChEBI" id="CHEBI:43074"/>
        <dbReference type="ChEBI" id="CHEBI:57288"/>
        <dbReference type="EC" id="4.1.3.4"/>
    </reaction>
</comment>
<dbReference type="GO" id="GO:0016829">
    <property type="term" value="F:lyase activity"/>
    <property type="evidence" value="ECO:0007669"/>
    <property type="project" value="UniProtKB-KW"/>
</dbReference>
<dbReference type="InterPro" id="IPR000138">
    <property type="entry name" value="HMG_CoA_lyase_AS"/>
</dbReference>
<comment type="pathway">
    <text evidence="1">Metabolic intermediate metabolism; (S)-3-hydroxy-3-methylglutaryl-CoA degradation; acetoacetate from (S)-3-hydroxy-3-methylglutaryl-CoA: step 1/1.</text>
</comment>
<evidence type="ECO:0000313" key="9">
    <source>
        <dbReference type="Proteomes" id="UP001157138"/>
    </source>
</evidence>
<evidence type="ECO:0000256" key="2">
    <source>
        <dbReference type="ARBA" id="ARBA00009405"/>
    </source>
</evidence>
<dbReference type="PROSITE" id="PS01062">
    <property type="entry name" value="HMG_COA_LYASE"/>
    <property type="match status" value="1"/>
</dbReference>
<dbReference type="PANTHER" id="PTHR42738">
    <property type="entry name" value="HYDROXYMETHYLGLUTARYL-COA LYASE"/>
    <property type="match status" value="1"/>
</dbReference>
<protein>
    <recommendedName>
        <fullName evidence="3">hydroxymethylglutaryl-CoA lyase</fullName>
        <ecNumber evidence="3">4.1.3.4</ecNumber>
    </recommendedName>
</protein>
<feature type="domain" description="Pyruvate carboxyltransferase" evidence="7">
    <location>
        <begin position="9"/>
        <end position="275"/>
    </location>
</feature>
<comment type="similarity">
    <text evidence="2">Belongs to the HMG-CoA lyase family.</text>
</comment>
<dbReference type="SUPFAM" id="SSF51569">
    <property type="entry name" value="Aldolase"/>
    <property type="match status" value="1"/>
</dbReference>
<dbReference type="InterPro" id="IPR043594">
    <property type="entry name" value="HMGL"/>
</dbReference>
<dbReference type="Proteomes" id="UP001157138">
    <property type="component" value="Unassembled WGS sequence"/>
</dbReference>
<sequence>MTLKLPKSVKIVEVGPRDGLQNEKTVSTEAKIDLINRLSSCGLTYIEAGAFVSPKWVPQMADSLDVMQKIQRESNICYAALTPNLKGLEQATEANANEVAVFTSASEGFCHKNINCSIEESLARFKPLIEQAQLKDIPVRGYLSCIVDCPYDGPTDPEQVAKVAKDLIDLGCREVSLGDTIGTATPLQVAKVINAVTTQVPIERIAVHFHDTYGQALANIYQSLHMGVRVIDSSVAGLGGCPYAAGASGNVATEDVVYLCHGLGIETGINLPQLVEAGWEISQVLGRKPTSKVSLALHR</sequence>
<dbReference type="EC" id="4.1.3.4" evidence="3"/>
<keyword evidence="9" id="KW-1185">Reference proteome</keyword>
<dbReference type="RefSeq" id="WP_284193696.1">
    <property type="nucleotide sequence ID" value="NZ_BSPW01000084.1"/>
</dbReference>
<dbReference type="NCBIfam" id="NF004283">
    <property type="entry name" value="PRK05692.1"/>
    <property type="match status" value="1"/>
</dbReference>
<gene>
    <name evidence="8" type="ORF">GCM10007938_36430</name>
</gene>
<evidence type="ECO:0000256" key="4">
    <source>
        <dbReference type="ARBA" id="ARBA00022723"/>
    </source>
</evidence>
<dbReference type="InterPro" id="IPR000891">
    <property type="entry name" value="PYR_CT"/>
</dbReference>
<name>A0ABQ6F4S5_9VIBR</name>
<reference evidence="9" key="1">
    <citation type="journal article" date="2019" name="Int. J. Syst. Evol. Microbiol.">
        <title>The Global Catalogue of Microorganisms (GCM) 10K type strain sequencing project: providing services to taxonomists for standard genome sequencing and annotation.</title>
        <authorList>
            <consortium name="The Broad Institute Genomics Platform"/>
            <consortium name="The Broad Institute Genome Sequencing Center for Infectious Disease"/>
            <person name="Wu L."/>
            <person name="Ma J."/>
        </authorList>
    </citation>
    <scope>NUCLEOTIDE SEQUENCE [LARGE SCALE GENOMIC DNA]</scope>
    <source>
        <strain evidence="9">NBRC 108723</strain>
    </source>
</reference>
<comment type="caution">
    <text evidence="8">The sequence shown here is derived from an EMBL/GenBank/DDBJ whole genome shotgun (WGS) entry which is preliminary data.</text>
</comment>